<dbReference type="GeneID" id="69539220"/>
<dbReference type="OrthoDB" id="5298460at2"/>
<gene>
    <name evidence="2" type="ordered locus">NT01EI_2292</name>
</gene>
<dbReference type="Pfam" id="PF04383">
    <property type="entry name" value="KilA-N"/>
    <property type="match status" value="1"/>
</dbReference>
<dbReference type="AlphaFoldDB" id="C5BH33"/>
<dbReference type="KEGG" id="eic:NT01EI_2292"/>
<organism evidence="2 3">
    <name type="scientific">Edwardsiella ictaluri (strain 93-146)</name>
    <dbReference type="NCBI Taxonomy" id="634503"/>
    <lineage>
        <taxon>Bacteria</taxon>
        <taxon>Pseudomonadati</taxon>
        <taxon>Pseudomonadota</taxon>
        <taxon>Gammaproteobacteria</taxon>
        <taxon>Enterobacterales</taxon>
        <taxon>Hafniaceae</taxon>
        <taxon>Edwardsiella</taxon>
    </lineage>
</organism>
<feature type="domain" description="KilA-N" evidence="1">
    <location>
        <begin position="2"/>
        <end position="112"/>
    </location>
</feature>
<dbReference type="InterPro" id="IPR017880">
    <property type="entry name" value="KilA_N"/>
</dbReference>
<dbReference type="SMART" id="SM01252">
    <property type="entry name" value="KilA-N"/>
    <property type="match status" value="1"/>
</dbReference>
<reference evidence="2 3" key="2">
    <citation type="journal article" date="2012" name="J. Bacteriol.">
        <title>Genome Sequence of Edwardsiella ictaluri 93-146, a Strain Associated with a Natural Channel Catfish Outbreak of Enteric Septicemia of Catfish.</title>
        <authorList>
            <person name="Williams M.L."/>
            <person name="Gillaspy A.F."/>
            <person name="Dyer D.W."/>
            <person name="Thune R.L."/>
            <person name="Waldbieser G.C."/>
            <person name="Schuster S.C."/>
            <person name="Gipson J."/>
            <person name="Zaitshik J."/>
            <person name="Landry C."/>
            <person name="Banes M.M."/>
            <person name="Lawrence M.L."/>
        </authorList>
    </citation>
    <scope>NUCLEOTIDE SEQUENCE [LARGE SCALE GENOMIC DNA]</scope>
    <source>
        <strain evidence="2 3">93-146</strain>
    </source>
</reference>
<accession>C5BH33</accession>
<dbReference type="EMBL" id="CP001600">
    <property type="protein sequence ID" value="ACR69463.1"/>
    <property type="molecule type" value="Genomic_DNA"/>
</dbReference>
<dbReference type="HOGENOM" id="CLU_046670_15_2_6"/>
<dbReference type="PROSITE" id="PS51301">
    <property type="entry name" value="KILA_N"/>
    <property type="match status" value="1"/>
</dbReference>
<evidence type="ECO:0000259" key="1">
    <source>
        <dbReference type="PROSITE" id="PS51301"/>
    </source>
</evidence>
<dbReference type="Proteomes" id="UP000001485">
    <property type="component" value="Chromosome"/>
</dbReference>
<evidence type="ECO:0000313" key="2">
    <source>
        <dbReference type="EMBL" id="ACR69463.1"/>
    </source>
</evidence>
<sequence>MKYPTVLVNGVSVRVDEAGRYSLNDLHMSAVACGQAKENQGPSQFLRTKKVKAFVETLTRMQKCILEQNQPVIVINGGFNQGVWAEEIVAIRYAAWLSAEFEIRVYQTFQSFVRKGFDAMTRLNKLDLVIKTETKDISQCASRMARWGVGGRKRLLHTARERIVDEVQMCLPGPCTRFCVNAFSQK</sequence>
<evidence type="ECO:0000313" key="3">
    <source>
        <dbReference type="Proteomes" id="UP000001485"/>
    </source>
</evidence>
<protein>
    <recommendedName>
        <fullName evidence="1">KilA-N domain-containing protein</fullName>
    </recommendedName>
</protein>
<dbReference type="RefSeq" id="WP_015871584.1">
    <property type="nucleotide sequence ID" value="NC_012779.2"/>
</dbReference>
<name>C5BH33_EDWI9</name>
<dbReference type="InterPro" id="IPR018004">
    <property type="entry name" value="KilA/APSES_HTH"/>
</dbReference>
<reference evidence="3" key="1">
    <citation type="submission" date="2009-03" db="EMBL/GenBank/DDBJ databases">
        <title>Complete genome sequence of Edwardsiella ictaluri 93-146.</title>
        <authorList>
            <person name="Williams M.L."/>
            <person name="Gillaspy A.F."/>
            <person name="Dyer D.W."/>
            <person name="Thune R.L."/>
            <person name="Waldbieser G.C."/>
            <person name="Schuster S.C."/>
            <person name="Gipson J."/>
            <person name="Zaitshik J."/>
            <person name="Landry C."/>
            <person name="Lawrence M.L."/>
        </authorList>
    </citation>
    <scope>NUCLEOTIDE SEQUENCE [LARGE SCALE GENOMIC DNA]</scope>
    <source>
        <strain evidence="3">93-146</strain>
    </source>
</reference>
<proteinExistence type="predicted"/>